<dbReference type="InterPro" id="IPR027080">
    <property type="entry name" value="Unc-13"/>
</dbReference>
<dbReference type="PANTHER" id="PTHR10480:SF12">
    <property type="entry name" value="UNC-13, ISOFORM E"/>
    <property type="match status" value="1"/>
</dbReference>
<reference evidence="2" key="1">
    <citation type="journal article" date="2010" name="Science">
        <title>Plasticity of animal genome architecture unmasked by rapid evolution of a pelagic tunicate.</title>
        <authorList>
            <person name="Denoeud F."/>
            <person name="Henriet S."/>
            <person name="Mungpakdee S."/>
            <person name="Aury J.M."/>
            <person name="Da Silva C."/>
            <person name="Brinkmann H."/>
            <person name="Mikhaleva J."/>
            <person name="Olsen L.C."/>
            <person name="Jubin C."/>
            <person name="Canestro C."/>
            <person name="Bouquet J.M."/>
            <person name="Danks G."/>
            <person name="Poulain J."/>
            <person name="Campsteijn C."/>
            <person name="Adamski M."/>
            <person name="Cross I."/>
            <person name="Yadetie F."/>
            <person name="Muffato M."/>
            <person name="Louis A."/>
            <person name="Butcher S."/>
            <person name="Tsagkogeorga G."/>
            <person name="Konrad A."/>
            <person name="Singh S."/>
            <person name="Jensen M.F."/>
            <person name="Cong E.H."/>
            <person name="Eikeseth-Otteraa H."/>
            <person name="Noel B."/>
            <person name="Anthouard V."/>
            <person name="Porcel B.M."/>
            <person name="Kachouri-Lafond R."/>
            <person name="Nishino A."/>
            <person name="Ugolini M."/>
            <person name="Chourrout P."/>
            <person name="Nishida H."/>
            <person name="Aasland R."/>
            <person name="Huzurbazar S."/>
            <person name="Westhof E."/>
            <person name="Delsuc F."/>
            <person name="Lehrach H."/>
            <person name="Reinhardt R."/>
            <person name="Weissenbach J."/>
            <person name="Roy S.W."/>
            <person name="Artiguenave F."/>
            <person name="Postlethwait J.H."/>
            <person name="Manak J.R."/>
            <person name="Thompson E.M."/>
            <person name="Jaillon O."/>
            <person name="Du Pasquier L."/>
            <person name="Boudinot P."/>
            <person name="Liberles D.A."/>
            <person name="Volff J.N."/>
            <person name="Philippe H."/>
            <person name="Lenhard B."/>
            <person name="Roest Crollius H."/>
            <person name="Wincker P."/>
            <person name="Chourrout D."/>
        </authorList>
    </citation>
    <scope>NUCLEOTIDE SEQUENCE [LARGE SCALE GENOMIC DNA]</scope>
</reference>
<dbReference type="SMART" id="SM00239">
    <property type="entry name" value="C2"/>
    <property type="match status" value="1"/>
</dbReference>
<dbReference type="GO" id="GO:0016082">
    <property type="term" value="P:synaptic vesicle priming"/>
    <property type="evidence" value="ECO:0007669"/>
    <property type="project" value="TreeGrafter"/>
</dbReference>
<proteinExistence type="predicted"/>
<evidence type="ECO:0000313" key="2">
    <source>
        <dbReference type="EMBL" id="CBY41417.1"/>
    </source>
</evidence>
<gene>
    <name evidence="2" type="ORF">GSOID_T00023488001</name>
</gene>
<dbReference type="SUPFAM" id="SSF49562">
    <property type="entry name" value="C2 domain (Calcium/lipid-binding domain, CaLB)"/>
    <property type="match status" value="1"/>
</dbReference>
<dbReference type="PANTHER" id="PTHR10480">
    <property type="entry name" value="PROTEIN UNC-13 HOMOLOG"/>
    <property type="match status" value="1"/>
</dbReference>
<dbReference type="GO" id="GO:0098831">
    <property type="term" value="C:presynaptic active zone cytoplasmic component"/>
    <property type="evidence" value="ECO:0007669"/>
    <property type="project" value="TreeGrafter"/>
</dbReference>
<dbReference type="GO" id="GO:0099525">
    <property type="term" value="P:presynaptic dense core vesicle exocytosis"/>
    <property type="evidence" value="ECO:0007669"/>
    <property type="project" value="TreeGrafter"/>
</dbReference>
<feature type="non-terminal residue" evidence="2">
    <location>
        <position position="1"/>
    </location>
</feature>
<dbReference type="GO" id="GO:0042734">
    <property type="term" value="C:presynaptic membrane"/>
    <property type="evidence" value="ECO:0007669"/>
    <property type="project" value="TreeGrafter"/>
</dbReference>
<dbReference type="Proteomes" id="UP000011014">
    <property type="component" value="Unassembled WGS sequence"/>
</dbReference>
<dbReference type="EMBL" id="FN656431">
    <property type="protein sequence ID" value="CBY41417.1"/>
    <property type="molecule type" value="Genomic_DNA"/>
</dbReference>
<dbReference type="GO" id="GO:0031594">
    <property type="term" value="C:neuromuscular junction"/>
    <property type="evidence" value="ECO:0007669"/>
    <property type="project" value="TreeGrafter"/>
</dbReference>
<evidence type="ECO:0000259" key="1">
    <source>
        <dbReference type="PROSITE" id="PS50004"/>
    </source>
</evidence>
<dbReference type="InterPro" id="IPR035892">
    <property type="entry name" value="C2_domain_sf"/>
</dbReference>
<dbReference type="GO" id="GO:0043195">
    <property type="term" value="C:terminal bouton"/>
    <property type="evidence" value="ECO:0007669"/>
    <property type="project" value="TreeGrafter"/>
</dbReference>
<dbReference type="AlphaFoldDB" id="E4Z139"/>
<feature type="domain" description="C2" evidence="1">
    <location>
        <begin position="1"/>
        <end position="121"/>
    </location>
</feature>
<sequence>EVNLQIDLRQVNQQKTLGVTIVSAQNLKWKAAFKPYIELNILGPALKPYKRVFTTKAKKNQKSPKFNETATFTLPPTEEAGSFELNLSCKDWWVMGIDKLVGSTSINLGPVLNKGSCAVWATLVKREKFDDTGCTILRILSQRATDELAKEFVRLKHEMITADDYLNSTTALY</sequence>
<name>E4Z139_OIKDI</name>
<dbReference type="GO" id="GO:0005516">
    <property type="term" value="F:calmodulin binding"/>
    <property type="evidence" value="ECO:0007669"/>
    <property type="project" value="TreeGrafter"/>
</dbReference>
<dbReference type="GO" id="GO:0061789">
    <property type="term" value="P:dense core granule priming"/>
    <property type="evidence" value="ECO:0007669"/>
    <property type="project" value="TreeGrafter"/>
</dbReference>
<organism evidence="2">
    <name type="scientific">Oikopleura dioica</name>
    <name type="common">Tunicate</name>
    <dbReference type="NCBI Taxonomy" id="34765"/>
    <lineage>
        <taxon>Eukaryota</taxon>
        <taxon>Metazoa</taxon>
        <taxon>Chordata</taxon>
        <taxon>Tunicata</taxon>
        <taxon>Appendicularia</taxon>
        <taxon>Copelata</taxon>
        <taxon>Oikopleuridae</taxon>
        <taxon>Oikopleura</taxon>
    </lineage>
</organism>
<dbReference type="GO" id="GO:0019992">
    <property type="term" value="F:diacylglycerol binding"/>
    <property type="evidence" value="ECO:0007669"/>
    <property type="project" value="InterPro"/>
</dbReference>
<dbReference type="GO" id="GO:0017075">
    <property type="term" value="F:syntaxin-1 binding"/>
    <property type="evidence" value="ECO:0007669"/>
    <property type="project" value="TreeGrafter"/>
</dbReference>
<dbReference type="GO" id="GO:0035249">
    <property type="term" value="P:synaptic transmission, glutamatergic"/>
    <property type="evidence" value="ECO:0007669"/>
    <property type="project" value="TreeGrafter"/>
</dbReference>
<dbReference type="PROSITE" id="PS50004">
    <property type="entry name" value="C2"/>
    <property type="match status" value="1"/>
</dbReference>
<dbReference type="GO" id="GO:0016081">
    <property type="term" value="P:synaptic vesicle docking"/>
    <property type="evidence" value="ECO:0007669"/>
    <property type="project" value="TreeGrafter"/>
</dbReference>
<dbReference type="Pfam" id="PF00168">
    <property type="entry name" value="C2"/>
    <property type="match status" value="1"/>
</dbReference>
<dbReference type="GO" id="GO:0030672">
    <property type="term" value="C:synaptic vesicle membrane"/>
    <property type="evidence" value="ECO:0007669"/>
    <property type="project" value="TreeGrafter"/>
</dbReference>
<protein>
    <recommendedName>
        <fullName evidence="1">C2 domain-containing protein</fullName>
    </recommendedName>
</protein>
<dbReference type="InterPro" id="IPR000008">
    <property type="entry name" value="C2_dom"/>
</dbReference>
<dbReference type="Gene3D" id="2.60.40.150">
    <property type="entry name" value="C2 domain"/>
    <property type="match status" value="1"/>
</dbReference>
<accession>E4Z139</accession>